<dbReference type="InterPro" id="IPR005119">
    <property type="entry name" value="LysR_subst-bd"/>
</dbReference>
<evidence type="ECO:0000256" key="3">
    <source>
        <dbReference type="ARBA" id="ARBA00023125"/>
    </source>
</evidence>
<proteinExistence type="inferred from homology"/>
<dbReference type="SUPFAM" id="SSF46785">
    <property type="entry name" value="Winged helix' DNA-binding domain"/>
    <property type="match status" value="1"/>
</dbReference>
<dbReference type="PANTHER" id="PTHR30346:SF0">
    <property type="entry name" value="HCA OPERON TRANSCRIPTIONAL ACTIVATOR HCAR"/>
    <property type="match status" value="1"/>
</dbReference>
<dbReference type="InterPro" id="IPR000847">
    <property type="entry name" value="LysR_HTH_N"/>
</dbReference>
<evidence type="ECO:0000259" key="5">
    <source>
        <dbReference type="PROSITE" id="PS50931"/>
    </source>
</evidence>
<dbReference type="CDD" id="cd05466">
    <property type="entry name" value="PBP2_LTTR_substrate"/>
    <property type="match status" value="1"/>
</dbReference>
<evidence type="ECO:0000313" key="7">
    <source>
        <dbReference type="Proteomes" id="UP001321748"/>
    </source>
</evidence>
<keyword evidence="4" id="KW-0804">Transcription</keyword>
<dbReference type="RefSeq" id="WP_317642236.1">
    <property type="nucleotide sequence ID" value="NZ_AP026800.1"/>
</dbReference>
<sequence>MTLLQLKYIVKIVECGSMNEASHELYISQPALSSAVKELENELGVEIFTRHSQGISLTVDGAEFLTYARQVLDQVDLMDKRYQQTKPRKQLCRVSTQHYMFAVEAFVEMISSIESEEYEFTIRETQTKDIIDQVSSLRSEIGIIYQSGFNSRIISKLLREKHLAFHPLFRCQPHVFISRNNPLAARQELTMEDLEPYPFLQYEQGNEGSFYFAEEPVWPDYSSKQITVSDRATMLNFIVGLNAYTVCTGIDNEDLNTEKITTIPLRSEETMLLGWISNERAKPSQAAQLYLGKLREVIAHHGYDLID</sequence>
<dbReference type="InterPro" id="IPR036388">
    <property type="entry name" value="WH-like_DNA-bd_sf"/>
</dbReference>
<evidence type="ECO:0000256" key="2">
    <source>
        <dbReference type="ARBA" id="ARBA00023015"/>
    </source>
</evidence>
<feature type="domain" description="HTH lysR-type" evidence="5">
    <location>
        <begin position="1"/>
        <end position="58"/>
    </location>
</feature>
<dbReference type="Pfam" id="PF03466">
    <property type="entry name" value="LysR_substrate"/>
    <property type="match status" value="1"/>
</dbReference>
<reference evidence="6 7" key="1">
    <citation type="journal article" date="2023" name="Microbiol. Spectr.">
        <title>Symbiosis of Carpenter Bees with Uncharacterized Lactic Acid Bacteria Showing NAD Auxotrophy.</title>
        <authorList>
            <person name="Kawasaki S."/>
            <person name="Ozawa K."/>
            <person name="Mori T."/>
            <person name="Yamamoto A."/>
            <person name="Ito M."/>
            <person name="Ohkuma M."/>
            <person name="Sakamoto M."/>
            <person name="Matsutani M."/>
        </authorList>
    </citation>
    <scope>NUCLEOTIDE SEQUENCE [LARGE SCALE GENOMIC DNA]</scope>
    <source>
        <strain evidence="6 7">KimH</strain>
    </source>
</reference>
<keyword evidence="2" id="KW-0805">Transcription regulation</keyword>
<keyword evidence="3" id="KW-0238">DNA-binding</keyword>
<gene>
    <name evidence="6" type="primary">cpsY</name>
    <name evidence="6" type="ORF">KIMH_08290</name>
</gene>
<dbReference type="EMBL" id="AP026800">
    <property type="protein sequence ID" value="BDR54718.1"/>
    <property type="molecule type" value="Genomic_DNA"/>
</dbReference>
<dbReference type="PROSITE" id="PS50931">
    <property type="entry name" value="HTH_LYSR"/>
    <property type="match status" value="1"/>
</dbReference>
<organism evidence="6 7">
    <name type="scientific">Bombiscardovia apis</name>
    <dbReference type="NCBI Taxonomy" id="2932182"/>
    <lineage>
        <taxon>Bacteria</taxon>
        <taxon>Bacillati</taxon>
        <taxon>Actinomycetota</taxon>
        <taxon>Actinomycetes</taxon>
        <taxon>Bifidobacteriales</taxon>
        <taxon>Bifidobacteriaceae</taxon>
        <taxon>Bombiscardovia</taxon>
    </lineage>
</organism>
<name>A0ABN6SGU2_9BIFI</name>
<accession>A0ABN6SGU2</accession>
<protein>
    <submittedName>
        <fullName evidence="6">LysR family transcriptional regulator</fullName>
    </submittedName>
</protein>
<evidence type="ECO:0000256" key="1">
    <source>
        <dbReference type="ARBA" id="ARBA00009437"/>
    </source>
</evidence>
<dbReference type="Proteomes" id="UP001321748">
    <property type="component" value="Chromosome"/>
</dbReference>
<dbReference type="Gene3D" id="1.10.10.10">
    <property type="entry name" value="Winged helix-like DNA-binding domain superfamily/Winged helix DNA-binding domain"/>
    <property type="match status" value="1"/>
</dbReference>
<dbReference type="SUPFAM" id="SSF53850">
    <property type="entry name" value="Periplasmic binding protein-like II"/>
    <property type="match status" value="1"/>
</dbReference>
<evidence type="ECO:0000256" key="4">
    <source>
        <dbReference type="ARBA" id="ARBA00023163"/>
    </source>
</evidence>
<dbReference type="Pfam" id="PF00126">
    <property type="entry name" value="HTH_1"/>
    <property type="match status" value="1"/>
</dbReference>
<dbReference type="PRINTS" id="PR00039">
    <property type="entry name" value="HTHLYSR"/>
</dbReference>
<dbReference type="Gene3D" id="3.40.190.290">
    <property type="match status" value="1"/>
</dbReference>
<keyword evidence="7" id="KW-1185">Reference proteome</keyword>
<dbReference type="PANTHER" id="PTHR30346">
    <property type="entry name" value="TRANSCRIPTIONAL DUAL REGULATOR HCAR-RELATED"/>
    <property type="match status" value="1"/>
</dbReference>
<evidence type="ECO:0000313" key="6">
    <source>
        <dbReference type="EMBL" id="BDR54718.1"/>
    </source>
</evidence>
<comment type="similarity">
    <text evidence="1">Belongs to the LysR transcriptional regulatory family.</text>
</comment>
<dbReference type="InterPro" id="IPR036390">
    <property type="entry name" value="WH_DNA-bd_sf"/>
</dbReference>